<dbReference type="Proteomes" id="UP001311730">
    <property type="component" value="Unassembled WGS sequence"/>
</dbReference>
<dbReference type="Gene3D" id="3.40.630.10">
    <property type="entry name" value="Zn peptidases"/>
    <property type="match status" value="1"/>
</dbReference>
<keyword evidence="2" id="KW-1185">Reference proteome</keyword>
<protein>
    <submittedName>
        <fullName evidence="1">Peptidase M14</fullName>
    </submittedName>
</protein>
<gene>
    <name evidence="1" type="ORF">VJJ08_05990</name>
</gene>
<organism evidence="1 2">
    <name type="scientific">Capnocytophaga gingivalis</name>
    <dbReference type="NCBI Taxonomy" id="1017"/>
    <lineage>
        <taxon>Bacteria</taxon>
        <taxon>Pseudomonadati</taxon>
        <taxon>Bacteroidota</taxon>
        <taxon>Flavobacteriia</taxon>
        <taxon>Flavobacteriales</taxon>
        <taxon>Flavobacteriaceae</taxon>
        <taxon>Capnocytophaga</taxon>
    </lineage>
</organism>
<proteinExistence type="predicted"/>
<sequence>MRTLSIFALMVLFTACNTPIFTPEEDFITPFEHSDGSHGSSYQETIDFYKKLATNYGSISLKTMGNTDSGIPLYLVVYNNEGIFDFNRIKKDKLIILIANGSSPDEREGIDASMQLMRNLAQKQIAVPENTVVAVIPMMNYLGQMEQEPFFKNKINTFINRDLSEDFIENKTLNTQSFVAIFQQLSPHIFVDTHTLKVKNSEEILYYQSAMTENLGKIKYYLKDNLIPQLNDSLGGTYRGVDSIPQKRLQYKSIMREIPDTSVGYTSLWNTLALYIATHKGIPYKKRVEEIHSALKSIILITNSHRELIKNLQDLDEKEGLQQQKYILSLPKDTITIPQAYIVPQLFTDMIDHFKDNAIEMTTFEKDSLMEVQSYVLKMPKDSLPLIDYNIIREKMIPKQQKVAIRKGDVLILTQQRGRKYLLETLEPHANNRFMRAGKLPFLPTPKDSLWVYPIFSIKNSKTN</sequence>
<comment type="caution">
    <text evidence="1">The sequence shown here is derived from an EMBL/GenBank/DDBJ whole genome shotgun (WGS) entry which is preliminary data.</text>
</comment>
<dbReference type="RefSeq" id="WP_323983164.1">
    <property type="nucleotide sequence ID" value="NZ_JAYKBW010000006.1"/>
</dbReference>
<dbReference type="SUPFAM" id="SSF53187">
    <property type="entry name" value="Zn-dependent exopeptidases"/>
    <property type="match status" value="1"/>
</dbReference>
<reference evidence="1 2" key="1">
    <citation type="submission" date="2023-12" db="EMBL/GenBank/DDBJ databases">
        <title>Genomic sequences of Capnocytophaga and Parvimonas strains.</title>
        <authorList>
            <person name="Watt R.M."/>
            <person name="Wang M."/>
            <person name="Yang T."/>
            <person name="Tong W.M."/>
        </authorList>
    </citation>
    <scope>NUCLEOTIDE SEQUENCE [LARGE SCALE GENOMIC DNA]</scope>
    <source>
        <strain evidence="1 2">CCUG 13096</strain>
    </source>
</reference>
<evidence type="ECO:0000313" key="2">
    <source>
        <dbReference type="Proteomes" id="UP001311730"/>
    </source>
</evidence>
<accession>A0ABU5Z7A8</accession>
<name>A0ABU5Z7A8_9FLAO</name>
<dbReference type="PROSITE" id="PS51257">
    <property type="entry name" value="PROKAR_LIPOPROTEIN"/>
    <property type="match status" value="1"/>
</dbReference>
<evidence type="ECO:0000313" key="1">
    <source>
        <dbReference type="EMBL" id="MEB3074852.1"/>
    </source>
</evidence>
<dbReference type="EMBL" id="JAYKBW010000006">
    <property type="protein sequence ID" value="MEB3074852.1"/>
    <property type="molecule type" value="Genomic_DNA"/>
</dbReference>